<dbReference type="InterPro" id="IPR036051">
    <property type="entry name" value="KRAB_dom_sf"/>
</dbReference>
<name>A0A9L0SQR1_HORSE</name>
<dbReference type="Proteomes" id="UP000002281">
    <property type="component" value="Chromosome 7"/>
</dbReference>
<dbReference type="Pfam" id="PF01352">
    <property type="entry name" value="KRAB"/>
    <property type="match status" value="1"/>
</dbReference>
<dbReference type="InterPro" id="IPR050169">
    <property type="entry name" value="Krueppel_C2H2_ZnF"/>
</dbReference>
<dbReference type="AlphaFoldDB" id="A0A9L0SQR1"/>
<feature type="domain" description="KRAB" evidence="1">
    <location>
        <begin position="80"/>
        <end position="169"/>
    </location>
</feature>
<keyword evidence="3" id="KW-1185">Reference proteome</keyword>
<reference evidence="2" key="2">
    <citation type="submission" date="2025-08" db="UniProtKB">
        <authorList>
            <consortium name="Ensembl"/>
        </authorList>
    </citation>
    <scope>IDENTIFICATION</scope>
    <source>
        <strain evidence="2">Thoroughbred</strain>
    </source>
</reference>
<dbReference type="CDD" id="cd07765">
    <property type="entry name" value="KRAB_A-box"/>
    <property type="match status" value="1"/>
</dbReference>
<dbReference type="SMART" id="SM00349">
    <property type="entry name" value="KRAB"/>
    <property type="match status" value="1"/>
</dbReference>
<protein>
    <recommendedName>
        <fullName evidence="1">KRAB domain-containing protein</fullName>
    </recommendedName>
</protein>
<sequence>MAVVYICMRFLECEGIFGNLKPEWNDFQAGECGNCGHLCVLMPSFFSPRFPSKDHFYLPEEKTEAERMVTDCLASSQDLVTFADVAVNFTREEWTLLDPAQKNLYVDVMLETYKNLTTVDSTYHHLGGQELCFVSLHRPLAVWPSVGSCADGALCIWLLLLHRCECWGSGLNPIPLSTDRAYALGRMRGKGTPSLLRALLLCTHWLPVWAAQ</sequence>
<dbReference type="SUPFAM" id="SSF109640">
    <property type="entry name" value="KRAB domain (Kruppel-associated box)"/>
    <property type="match status" value="1"/>
</dbReference>
<dbReference type="Gene3D" id="6.10.140.140">
    <property type="match status" value="1"/>
</dbReference>
<evidence type="ECO:0000313" key="2">
    <source>
        <dbReference type="Ensembl" id="ENSECAP00000077201.1"/>
    </source>
</evidence>
<dbReference type="InterPro" id="IPR001909">
    <property type="entry name" value="KRAB"/>
</dbReference>
<dbReference type="Ensembl" id="ENSECAT00000128763.1">
    <property type="protein sequence ID" value="ENSECAP00000077201.1"/>
    <property type="gene ID" value="ENSECAG00000058428.1"/>
</dbReference>
<dbReference type="PANTHER" id="PTHR23232">
    <property type="entry name" value="KRAB DOMAIN C2H2 ZINC FINGER"/>
    <property type="match status" value="1"/>
</dbReference>
<proteinExistence type="predicted"/>
<dbReference type="GeneTree" id="ENSGT00940000162678"/>
<organism evidence="2 3">
    <name type="scientific">Equus caballus</name>
    <name type="common">Horse</name>
    <dbReference type="NCBI Taxonomy" id="9796"/>
    <lineage>
        <taxon>Eukaryota</taxon>
        <taxon>Metazoa</taxon>
        <taxon>Chordata</taxon>
        <taxon>Craniata</taxon>
        <taxon>Vertebrata</taxon>
        <taxon>Euteleostomi</taxon>
        <taxon>Mammalia</taxon>
        <taxon>Eutheria</taxon>
        <taxon>Laurasiatheria</taxon>
        <taxon>Perissodactyla</taxon>
        <taxon>Equidae</taxon>
        <taxon>Equus</taxon>
    </lineage>
</organism>
<dbReference type="PROSITE" id="PS50805">
    <property type="entry name" value="KRAB"/>
    <property type="match status" value="1"/>
</dbReference>
<evidence type="ECO:0000259" key="1">
    <source>
        <dbReference type="PROSITE" id="PS50805"/>
    </source>
</evidence>
<reference evidence="2" key="3">
    <citation type="submission" date="2025-09" db="UniProtKB">
        <authorList>
            <consortium name="Ensembl"/>
        </authorList>
    </citation>
    <scope>IDENTIFICATION</scope>
    <source>
        <strain evidence="2">Thoroughbred</strain>
    </source>
</reference>
<accession>A0A9L0SQR1</accession>
<reference evidence="2 3" key="1">
    <citation type="journal article" date="2009" name="Science">
        <title>Genome sequence, comparative analysis, and population genetics of the domestic horse.</title>
        <authorList>
            <consortium name="Broad Institute Genome Sequencing Platform"/>
            <consortium name="Broad Institute Whole Genome Assembly Team"/>
            <person name="Wade C.M."/>
            <person name="Giulotto E."/>
            <person name="Sigurdsson S."/>
            <person name="Zoli M."/>
            <person name="Gnerre S."/>
            <person name="Imsland F."/>
            <person name="Lear T.L."/>
            <person name="Adelson D.L."/>
            <person name="Bailey E."/>
            <person name="Bellone R.R."/>
            <person name="Bloecker H."/>
            <person name="Distl O."/>
            <person name="Edgar R.C."/>
            <person name="Garber M."/>
            <person name="Leeb T."/>
            <person name="Mauceli E."/>
            <person name="MacLeod J.N."/>
            <person name="Penedo M.C.T."/>
            <person name="Raison J.M."/>
            <person name="Sharpe T."/>
            <person name="Vogel J."/>
            <person name="Andersson L."/>
            <person name="Antczak D.F."/>
            <person name="Biagi T."/>
            <person name="Binns M.M."/>
            <person name="Chowdhary B.P."/>
            <person name="Coleman S.J."/>
            <person name="Della Valle G."/>
            <person name="Fryc S."/>
            <person name="Guerin G."/>
            <person name="Hasegawa T."/>
            <person name="Hill E.W."/>
            <person name="Jurka J."/>
            <person name="Kiialainen A."/>
            <person name="Lindgren G."/>
            <person name="Liu J."/>
            <person name="Magnani E."/>
            <person name="Mickelson J.R."/>
            <person name="Murray J."/>
            <person name="Nergadze S.G."/>
            <person name="Onofrio R."/>
            <person name="Pedroni S."/>
            <person name="Piras M.F."/>
            <person name="Raudsepp T."/>
            <person name="Rocchi M."/>
            <person name="Roeed K.H."/>
            <person name="Ryder O.A."/>
            <person name="Searle S."/>
            <person name="Skow L."/>
            <person name="Swinburne J.E."/>
            <person name="Syvaenen A.C."/>
            <person name="Tozaki T."/>
            <person name="Valberg S.J."/>
            <person name="Vaudin M."/>
            <person name="White J.R."/>
            <person name="Zody M.C."/>
            <person name="Lander E.S."/>
            <person name="Lindblad-Toh K."/>
        </authorList>
    </citation>
    <scope>NUCLEOTIDE SEQUENCE [LARGE SCALE GENOMIC DNA]</scope>
    <source>
        <strain evidence="2 3">Thoroughbred</strain>
    </source>
</reference>
<evidence type="ECO:0000313" key="3">
    <source>
        <dbReference type="Proteomes" id="UP000002281"/>
    </source>
</evidence>
<dbReference type="PANTHER" id="PTHR23232:SF142">
    <property type="entry name" value="GASTRULA ZINC FINGER PROTEIN XLCGF57.1-LIKE-RELATED"/>
    <property type="match status" value="1"/>
</dbReference>
<dbReference type="GO" id="GO:0006355">
    <property type="term" value="P:regulation of DNA-templated transcription"/>
    <property type="evidence" value="ECO:0007669"/>
    <property type="project" value="InterPro"/>
</dbReference>